<proteinExistence type="predicted"/>
<evidence type="ECO:0000313" key="3">
    <source>
        <dbReference type="WBParaSite" id="GPUH_0002195501-mRNA-1"/>
    </source>
</evidence>
<dbReference type="EMBL" id="UYRT01093829">
    <property type="protein sequence ID" value="VDN39195.1"/>
    <property type="molecule type" value="Genomic_DNA"/>
</dbReference>
<gene>
    <name evidence="1" type="ORF">GPUH_LOCUS21927</name>
</gene>
<evidence type="ECO:0000313" key="2">
    <source>
        <dbReference type="Proteomes" id="UP000271098"/>
    </source>
</evidence>
<dbReference type="Proteomes" id="UP000271098">
    <property type="component" value="Unassembled WGS sequence"/>
</dbReference>
<accession>A0A183ELT7</accession>
<evidence type="ECO:0000313" key="1">
    <source>
        <dbReference type="EMBL" id="VDN39195.1"/>
    </source>
</evidence>
<dbReference type="AlphaFoldDB" id="A0A183ELT7"/>
<protein>
    <submittedName>
        <fullName evidence="1 3">Uncharacterized protein</fullName>
    </submittedName>
</protein>
<dbReference type="WBParaSite" id="GPUH_0002195501-mRNA-1">
    <property type="protein sequence ID" value="GPUH_0002195501-mRNA-1"/>
    <property type="gene ID" value="GPUH_0002195501"/>
</dbReference>
<keyword evidence="2" id="KW-1185">Reference proteome</keyword>
<reference evidence="3" key="1">
    <citation type="submission" date="2016-06" db="UniProtKB">
        <authorList>
            <consortium name="WormBaseParasite"/>
        </authorList>
    </citation>
    <scope>IDENTIFICATION</scope>
</reference>
<organism evidence="3">
    <name type="scientific">Gongylonema pulchrum</name>
    <dbReference type="NCBI Taxonomy" id="637853"/>
    <lineage>
        <taxon>Eukaryota</taxon>
        <taxon>Metazoa</taxon>
        <taxon>Ecdysozoa</taxon>
        <taxon>Nematoda</taxon>
        <taxon>Chromadorea</taxon>
        <taxon>Rhabditida</taxon>
        <taxon>Spirurina</taxon>
        <taxon>Spiruromorpha</taxon>
        <taxon>Spiruroidea</taxon>
        <taxon>Gongylonematidae</taxon>
        <taxon>Gongylonema</taxon>
    </lineage>
</organism>
<name>A0A183ELT7_9BILA</name>
<reference evidence="1 2" key="2">
    <citation type="submission" date="2018-11" db="EMBL/GenBank/DDBJ databases">
        <authorList>
            <consortium name="Pathogen Informatics"/>
        </authorList>
    </citation>
    <scope>NUCLEOTIDE SEQUENCE [LARGE SCALE GENOMIC DNA]</scope>
</reference>
<sequence length="191" mass="20877">MLPNFNRYSSLSVSAPNLAALRQRQQFEMGEFGANDSVLIRNDDYVQSVLQDLVNDPPQFSSFHAASVAAGSASTLMTSDRGAANDGNLNVSGGQECWDQGATSNSPASPLPFESVQMSVLPTEEQAVHVTPQIISMLSMYIKHFAYVPFYPSILFALLACLNETLKHLIAFFGCRWGGVLFEFLLCLISE</sequence>